<dbReference type="InterPro" id="IPR015422">
    <property type="entry name" value="PyrdxlP-dep_Trfase_small"/>
</dbReference>
<dbReference type="Gene3D" id="3.40.640.10">
    <property type="entry name" value="Type I PLP-dependent aspartate aminotransferase-like (Major domain)"/>
    <property type="match status" value="1"/>
</dbReference>
<dbReference type="InterPro" id="IPR004839">
    <property type="entry name" value="Aminotransferase_I/II_large"/>
</dbReference>
<dbReference type="SUPFAM" id="SSF53383">
    <property type="entry name" value="PLP-dependent transferases"/>
    <property type="match status" value="1"/>
</dbReference>
<dbReference type="GO" id="GO:0008483">
    <property type="term" value="F:transaminase activity"/>
    <property type="evidence" value="ECO:0007669"/>
    <property type="project" value="UniProtKB-KW"/>
</dbReference>
<reference evidence="7" key="1">
    <citation type="submission" date="2018-05" db="EMBL/GenBank/DDBJ databases">
        <authorList>
            <person name="Lanie J.A."/>
            <person name="Ng W.-L."/>
            <person name="Kazmierczak K.M."/>
            <person name="Andrzejewski T.M."/>
            <person name="Davidsen T.M."/>
            <person name="Wayne K.J."/>
            <person name="Tettelin H."/>
            <person name="Glass J.I."/>
            <person name="Rusch D."/>
            <person name="Podicherti R."/>
            <person name="Tsui H.-C.T."/>
            <person name="Winkler M.E."/>
        </authorList>
    </citation>
    <scope>NUCLEOTIDE SEQUENCE</scope>
</reference>
<keyword evidence="5" id="KW-0663">Pyridoxal phosphate</keyword>
<dbReference type="AlphaFoldDB" id="A0A383CY54"/>
<name>A0A383CY54_9ZZZZ</name>
<dbReference type="EMBL" id="UINC01212682">
    <property type="protein sequence ID" value="SVE37122.1"/>
    <property type="molecule type" value="Genomic_DNA"/>
</dbReference>
<dbReference type="InterPro" id="IPR050596">
    <property type="entry name" value="AspAT/PAT-like"/>
</dbReference>
<evidence type="ECO:0000256" key="2">
    <source>
        <dbReference type="ARBA" id="ARBA00007441"/>
    </source>
</evidence>
<dbReference type="InterPro" id="IPR015421">
    <property type="entry name" value="PyrdxlP-dep_Trfase_major"/>
</dbReference>
<dbReference type="PROSITE" id="PS00105">
    <property type="entry name" value="AA_TRANSFER_CLASS_1"/>
    <property type="match status" value="1"/>
</dbReference>
<gene>
    <name evidence="7" type="ORF">METZ01_LOCUS489976</name>
</gene>
<evidence type="ECO:0000313" key="7">
    <source>
        <dbReference type="EMBL" id="SVE37122.1"/>
    </source>
</evidence>
<comment type="similarity">
    <text evidence="2">Belongs to the class-I pyridoxal-phosphate-dependent aminotransferase family.</text>
</comment>
<organism evidence="7">
    <name type="scientific">marine metagenome</name>
    <dbReference type="NCBI Taxonomy" id="408172"/>
    <lineage>
        <taxon>unclassified sequences</taxon>
        <taxon>metagenomes</taxon>
        <taxon>ecological metagenomes</taxon>
    </lineage>
</organism>
<feature type="non-terminal residue" evidence="7">
    <location>
        <position position="238"/>
    </location>
</feature>
<keyword evidence="3" id="KW-0032">Aminotransferase</keyword>
<dbReference type="CDD" id="cd00609">
    <property type="entry name" value="AAT_like"/>
    <property type="match status" value="1"/>
</dbReference>
<dbReference type="PANTHER" id="PTHR46383">
    <property type="entry name" value="ASPARTATE AMINOTRANSFERASE"/>
    <property type="match status" value="1"/>
</dbReference>
<evidence type="ECO:0000256" key="1">
    <source>
        <dbReference type="ARBA" id="ARBA00001933"/>
    </source>
</evidence>
<dbReference type="GO" id="GO:0006520">
    <property type="term" value="P:amino acid metabolic process"/>
    <property type="evidence" value="ECO:0007669"/>
    <property type="project" value="InterPro"/>
</dbReference>
<dbReference type="Pfam" id="PF00155">
    <property type="entry name" value="Aminotran_1_2"/>
    <property type="match status" value="1"/>
</dbReference>
<comment type="cofactor">
    <cofactor evidence="1">
        <name>pyridoxal 5'-phosphate</name>
        <dbReference type="ChEBI" id="CHEBI:597326"/>
    </cofactor>
</comment>
<dbReference type="GO" id="GO:0030170">
    <property type="term" value="F:pyridoxal phosphate binding"/>
    <property type="evidence" value="ECO:0007669"/>
    <property type="project" value="InterPro"/>
</dbReference>
<feature type="non-terminal residue" evidence="7">
    <location>
        <position position="1"/>
    </location>
</feature>
<dbReference type="InterPro" id="IPR015424">
    <property type="entry name" value="PyrdxlP-dep_Trfase"/>
</dbReference>
<keyword evidence="4" id="KW-0808">Transferase</keyword>
<evidence type="ECO:0000256" key="4">
    <source>
        <dbReference type="ARBA" id="ARBA00022679"/>
    </source>
</evidence>
<evidence type="ECO:0000256" key="5">
    <source>
        <dbReference type="ARBA" id="ARBA00022898"/>
    </source>
</evidence>
<feature type="domain" description="Aminotransferase class I/classII large" evidence="6">
    <location>
        <begin position="8"/>
        <end position="238"/>
    </location>
</feature>
<proteinExistence type="inferred from homology"/>
<sequence>ELKAQGVDVINFSAGQPDFNTPKNIRNAAKLAMDQGQTKYTAGSGTIELRKAVCTKIKRENSLDIFPDQVLISNGEKQSLYLACQALFQAGDEVLIFKPYWVSFPEFVTLSDASPVLVDTDSEKNFEPDLKDLRSKISKRVKGIIINSPSNPTGSLWSIEAIINILKLAKKNNWVLISDECYERLVFDGHFISAEKLNQDHQIGANIITCMSMSKTYAMTGWRIGYSFGQKNIIKAMN</sequence>
<dbReference type="InterPro" id="IPR004838">
    <property type="entry name" value="NHTrfase_class1_PyrdxlP-BS"/>
</dbReference>
<dbReference type="Gene3D" id="3.90.1150.10">
    <property type="entry name" value="Aspartate Aminotransferase, domain 1"/>
    <property type="match status" value="1"/>
</dbReference>
<accession>A0A383CY54</accession>
<evidence type="ECO:0000256" key="3">
    <source>
        <dbReference type="ARBA" id="ARBA00022576"/>
    </source>
</evidence>
<dbReference type="PANTHER" id="PTHR46383:SF1">
    <property type="entry name" value="ASPARTATE AMINOTRANSFERASE"/>
    <property type="match status" value="1"/>
</dbReference>
<protein>
    <recommendedName>
        <fullName evidence="6">Aminotransferase class I/classII large domain-containing protein</fullName>
    </recommendedName>
</protein>
<evidence type="ECO:0000259" key="6">
    <source>
        <dbReference type="Pfam" id="PF00155"/>
    </source>
</evidence>